<sequence>MVSLRQLRYLESLAETRHFGHAAQACAVSQPALSMQIKELEDELRLSLVERRKSGIELTEKGLEVARRARTILASVRDLVDYAKGQEGVLSGVLKLGAIPSIAPYLLPAALPALQRRFPALSLQLRETVTETLVHELVSGDLDVILIALPIDEPELETHHLFDDAFILATRATAENARIRAATPDMLADERLLLLEEGHCLRDQALSYCHMMTREARESFGASSLATIVQMVANGYGITLLPEMAISSEIHRGGDIRLLRFAAPEPKREIGLAWRKTSPRKAEFVQFGELLRDVLPAGAAAAPNKTFSKKGGRKR</sequence>
<dbReference type="Proteomes" id="UP000095042">
    <property type="component" value="Unassembled WGS sequence"/>
</dbReference>
<dbReference type="FunFam" id="1.10.10.10:FF:000001">
    <property type="entry name" value="LysR family transcriptional regulator"/>
    <property type="match status" value="1"/>
</dbReference>
<dbReference type="GO" id="GO:0003677">
    <property type="term" value="F:DNA binding"/>
    <property type="evidence" value="ECO:0007669"/>
    <property type="project" value="UniProtKB-KW"/>
</dbReference>
<reference evidence="7 8" key="1">
    <citation type="journal article" date="2016" name="Environ. Microbiol.">
        <title>New Methyloceanibacter diversity from North Sea sediments includes methanotroph containing solely the soluble methane monooxygenase.</title>
        <authorList>
            <person name="Vekeman B."/>
            <person name="Kerckhof F.M."/>
            <person name="Cremers G."/>
            <person name="de Vos P."/>
            <person name="Vandamme P."/>
            <person name="Boon N."/>
            <person name="Op den Camp H.J."/>
            <person name="Heylen K."/>
        </authorList>
    </citation>
    <scope>NUCLEOTIDE SEQUENCE [LARGE SCALE GENOMIC DNA]</scope>
    <source>
        <strain evidence="7 8">R-67177</strain>
    </source>
</reference>
<accession>A0A1E3W931</accession>
<protein>
    <submittedName>
        <fullName evidence="7">LysR family transcriptional regulator</fullName>
    </submittedName>
</protein>
<keyword evidence="4" id="KW-0010">Activator</keyword>
<comment type="caution">
    <text evidence="7">The sequence shown here is derived from an EMBL/GenBank/DDBJ whole genome shotgun (WGS) entry which is preliminary data.</text>
</comment>
<evidence type="ECO:0000256" key="4">
    <source>
        <dbReference type="ARBA" id="ARBA00023159"/>
    </source>
</evidence>
<organism evidence="7 8">
    <name type="scientific">Methyloceanibacter marginalis</name>
    <dbReference type="NCBI Taxonomy" id="1774971"/>
    <lineage>
        <taxon>Bacteria</taxon>
        <taxon>Pseudomonadati</taxon>
        <taxon>Pseudomonadota</taxon>
        <taxon>Alphaproteobacteria</taxon>
        <taxon>Hyphomicrobiales</taxon>
        <taxon>Hyphomicrobiaceae</taxon>
        <taxon>Methyloceanibacter</taxon>
    </lineage>
</organism>
<evidence type="ECO:0000256" key="5">
    <source>
        <dbReference type="ARBA" id="ARBA00023163"/>
    </source>
</evidence>
<keyword evidence="8" id="KW-1185">Reference proteome</keyword>
<keyword evidence="2" id="KW-0805">Transcription regulation</keyword>
<evidence type="ECO:0000256" key="3">
    <source>
        <dbReference type="ARBA" id="ARBA00023125"/>
    </source>
</evidence>
<dbReference type="OrthoDB" id="9775392at2"/>
<dbReference type="PANTHER" id="PTHR30346:SF26">
    <property type="entry name" value="HYDROGEN PEROXIDE-INDUCIBLE GENES ACTIVATOR"/>
    <property type="match status" value="1"/>
</dbReference>
<gene>
    <name evidence="7" type="ORF">AUC71_15885</name>
</gene>
<evidence type="ECO:0000256" key="2">
    <source>
        <dbReference type="ARBA" id="ARBA00023015"/>
    </source>
</evidence>
<dbReference type="InterPro" id="IPR000847">
    <property type="entry name" value="LysR_HTH_N"/>
</dbReference>
<comment type="similarity">
    <text evidence="1">Belongs to the LysR transcriptional regulatory family.</text>
</comment>
<proteinExistence type="inferred from homology"/>
<dbReference type="RefSeq" id="WP_069624482.1">
    <property type="nucleotide sequence ID" value="NZ_LPWD01000340.1"/>
</dbReference>
<dbReference type="InterPro" id="IPR036390">
    <property type="entry name" value="WH_DNA-bd_sf"/>
</dbReference>
<dbReference type="AlphaFoldDB" id="A0A1E3W931"/>
<dbReference type="CDD" id="cd08411">
    <property type="entry name" value="PBP2_OxyR"/>
    <property type="match status" value="1"/>
</dbReference>
<dbReference type="InterPro" id="IPR005119">
    <property type="entry name" value="LysR_subst-bd"/>
</dbReference>
<evidence type="ECO:0000313" key="8">
    <source>
        <dbReference type="Proteomes" id="UP000095042"/>
    </source>
</evidence>
<dbReference type="Pfam" id="PF00126">
    <property type="entry name" value="HTH_1"/>
    <property type="match status" value="1"/>
</dbReference>
<feature type="domain" description="HTH lysR-type" evidence="6">
    <location>
        <begin position="2"/>
        <end position="59"/>
    </location>
</feature>
<dbReference type="Pfam" id="PF03466">
    <property type="entry name" value="LysR_substrate"/>
    <property type="match status" value="1"/>
</dbReference>
<dbReference type="InterPro" id="IPR036388">
    <property type="entry name" value="WH-like_DNA-bd_sf"/>
</dbReference>
<dbReference type="GO" id="GO:0032993">
    <property type="term" value="C:protein-DNA complex"/>
    <property type="evidence" value="ECO:0007669"/>
    <property type="project" value="TreeGrafter"/>
</dbReference>
<dbReference type="PROSITE" id="PS50931">
    <property type="entry name" value="HTH_LYSR"/>
    <property type="match status" value="1"/>
</dbReference>
<evidence type="ECO:0000256" key="1">
    <source>
        <dbReference type="ARBA" id="ARBA00009437"/>
    </source>
</evidence>
<dbReference type="EMBL" id="LPWD01000340">
    <property type="protein sequence ID" value="ODS02328.1"/>
    <property type="molecule type" value="Genomic_DNA"/>
</dbReference>
<dbReference type="Gene3D" id="1.10.10.10">
    <property type="entry name" value="Winged helix-like DNA-binding domain superfamily/Winged helix DNA-binding domain"/>
    <property type="match status" value="1"/>
</dbReference>
<dbReference type="Gene3D" id="3.40.190.10">
    <property type="entry name" value="Periplasmic binding protein-like II"/>
    <property type="match status" value="2"/>
</dbReference>
<dbReference type="PANTHER" id="PTHR30346">
    <property type="entry name" value="TRANSCRIPTIONAL DUAL REGULATOR HCAR-RELATED"/>
    <property type="match status" value="1"/>
</dbReference>
<dbReference type="SUPFAM" id="SSF53850">
    <property type="entry name" value="Periplasmic binding protein-like II"/>
    <property type="match status" value="1"/>
</dbReference>
<dbReference type="GO" id="GO:0003700">
    <property type="term" value="F:DNA-binding transcription factor activity"/>
    <property type="evidence" value="ECO:0007669"/>
    <property type="project" value="InterPro"/>
</dbReference>
<keyword evidence="3" id="KW-0238">DNA-binding</keyword>
<evidence type="ECO:0000313" key="7">
    <source>
        <dbReference type="EMBL" id="ODS02328.1"/>
    </source>
</evidence>
<keyword evidence="5" id="KW-0804">Transcription</keyword>
<evidence type="ECO:0000259" key="6">
    <source>
        <dbReference type="PROSITE" id="PS50931"/>
    </source>
</evidence>
<dbReference type="PRINTS" id="PR00039">
    <property type="entry name" value="HTHLYSR"/>
</dbReference>
<dbReference type="SUPFAM" id="SSF46785">
    <property type="entry name" value="Winged helix' DNA-binding domain"/>
    <property type="match status" value="1"/>
</dbReference>
<name>A0A1E3W931_9HYPH</name>